<gene>
    <name evidence="1" type="ORF">ELD05_01050</name>
</gene>
<dbReference type="RefSeq" id="WP_127351014.1">
    <property type="nucleotide sequence ID" value="NZ_CP034791.1"/>
</dbReference>
<accession>A0A3T0D2S4</accession>
<dbReference type="KEGG" id="ccha:ELD05_01050"/>
<organism evidence="1 2">
    <name type="scientific">Caldicellulosiruptor changbaiensis</name>
    <dbReference type="NCBI Taxonomy" id="1222016"/>
    <lineage>
        <taxon>Bacteria</taxon>
        <taxon>Bacillati</taxon>
        <taxon>Bacillota</taxon>
        <taxon>Bacillota incertae sedis</taxon>
        <taxon>Caldicellulosiruptorales</taxon>
        <taxon>Caldicellulosiruptoraceae</taxon>
        <taxon>Caldicellulosiruptor</taxon>
    </lineage>
</organism>
<proteinExistence type="predicted"/>
<keyword evidence="2" id="KW-1185">Reference proteome</keyword>
<dbReference type="AlphaFoldDB" id="A0A3T0D2S4"/>
<evidence type="ECO:0000313" key="1">
    <source>
        <dbReference type="EMBL" id="AZT89384.1"/>
    </source>
</evidence>
<name>A0A3T0D2S4_9FIRM</name>
<dbReference type="Proteomes" id="UP000282930">
    <property type="component" value="Chromosome"/>
</dbReference>
<sequence length="82" mass="9511">MILDAKEVISDVDKYMEIIEKEVIILQKDGKKIAKIVTIRKRKRRRDNTEEVLKAIKELTGIAKELNMDADTVREERILGSD</sequence>
<protein>
    <submittedName>
        <fullName evidence="1">Uncharacterized protein</fullName>
    </submittedName>
</protein>
<evidence type="ECO:0000313" key="2">
    <source>
        <dbReference type="Proteomes" id="UP000282930"/>
    </source>
</evidence>
<reference evidence="1 2" key="1">
    <citation type="submission" date="2018-12" db="EMBL/GenBank/DDBJ databases">
        <title>Genome sequence from the cellulolytic species, Caldicellulosiruptor changbaiensis.</title>
        <authorList>
            <person name="Blumer-Schuette S.E."/>
            <person name="Mendoza C."/>
        </authorList>
    </citation>
    <scope>NUCLEOTIDE SEQUENCE [LARGE SCALE GENOMIC DNA]</scope>
    <source>
        <strain evidence="1 2">CBS-Z</strain>
    </source>
</reference>
<dbReference type="EMBL" id="CP034791">
    <property type="protein sequence ID" value="AZT89384.1"/>
    <property type="molecule type" value="Genomic_DNA"/>
</dbReference>